<dbReference type="CDD" id="cd07128">
    <property type="entry name" value="ALDH_MaoC-N"/>
    <property type="match status" value="1"/>
</dbReference>
<dbReference type="InterPro" id="IPR016163">
    <property type="entry name" value="Ald_DH_C"/>
</dbReference>
<organism evidence="5 6">
    <name type="scientific">Phaeobacter inhibens</name>
    <dbReference type="NCBI Taxonomy" id="221822"/>
    <lineage>
        <taxon>Bacteria</taxon>
        <taxon>Pseudomonadati</taxon>
        <taxon>Pseudomonadota</taxon>
        <taxon>Alphaproteobacteria</taxon>
        <taxon>Rhodobacterales</taxon>
        <taxon>Roseobacteraceae</taxon>
        <taxon>Phaeobacter</taxon>
    </lineage>
</organism>
<dbReference type="Gene3D" id="3.40.309.10">
    <property type="entry name" value="Aldehyde Dehydrogenase, Chain A, domain 2"/>
    <property type="match status" value="1"/>
</dbReference>
<evidence type="ECO:0000259" key="4">
    <source>
        <dbReference type="Pfam" id="PF01575"/>
    </source>
</evidence>
<dbReference type="InterPro" id="IPR015590">
    <property type="entry name" value="Aldehyde_DH_dom"/>
</dbReference>
<geneLocation type="plasmid" evidence="6">
    <name>pp88_d</name>
</geneLocation>
<dbReference type="InterPro" id="IPR011966">
    <property type="entry name" value="PaaN-DH"/>
</dbReference>
<dbReference type="InterPro" id="IPR016161">
    <property type="entry name" value="Ald_DH/histidinol_DH"/>
</dbReference>
<feature type="region of interest" description="Disordered" evidence="2">
    <location>
        <begin position="467"/>
        <end position="492"/>
    </location>
</feature>
<keyword evidence="5" id="KW-0614">Plasmid</keyword>
<dbReference type="NCBIfam" id="NF008868">
    <property type="entry name" value="PRK11903.1"/>
    <property type="match status" value="1"/>
</dbReference>
<dbReference type="Proteomes" id="UP000236447">
    <property type="component" value="Plasmid pP88_d"/>
</dbReference>
<accession>A0A2I7KGI4</accession>
<dbReference type="InterPro" id="IPR016162">
    <property type="entry name" value="Ald_DH_N"/>
</dbReference>
<proteinExistence type="predicted"/>
<dbReference type="InterPro" id="IPR002539">
    <property type="entry name" value="MaoC-like_dom"/>
</dbReference>
<evidence type="ECO:0000256" key="2">
    <source>
        <dbReference type="SAM" id="MobiDB-lite"/>
    </source>
</evidence>
<dbReference type="PANTHER" id="PTHR43111:SF1">
    <property type="entry name" value="ALDEHYDE DEHYDROGENASE B-RELATED"/>
    <property type="match status" value="1"/>
</dbReference>
<dbReference type="EMBL" id="CP010729">
    <property type="protein sequence ID" value="AUR01674.1"/>
    <property type="molecule type" value="Genomic_DNA"/>
</dbReference>
<sequence length="688" mass="73141">MLDSTKTARRLTSYLEGAWRAGDGDGRPVLNAATGEVHALIGAEGLDMAAALAWGREVGGRGLRRHTTHERALMLKAVGLKLMEQKAEFHAESLATGATPRDALPDIEGGIGTLLTFASKARKELPNAKVIPEGAVEMLSKDGSFVGQHILTPMLGVAVHINAFNFPVWGMLEKIAPALIAGMPCLVKPASGTAYLTELMVRRILDMGLLPDGALQVLCGSVGDLLDHVTEQDVVTFTGSAATGRKLRTHPAIVENSTRFTMEADSLNASILAPDASPGTPEFDLFIKEVQREMTTKAGQKCTAIRRIMVPSAQEEVVIEVLSARLAKAVPGLPGDEATRMGALASLGDRASVREKIAQIAAEAEIVFGDPDQVTTSSGDPEKGAFLNPVLLRCASPMTAQAPHDIEAFGPVATVMGYADVEEAVALAMKGRGSLVSSVFTDDEAFATQLTLGLAPQHGRVLIGNRDSAKSSTGHGAPLAPLVHGGPGRAGGGEEMGGMRGVKHFMARTAIQGTPRMLAAVTGQWVAGAPADTAGEHPFRKSLDTLKVGDQLVTDRRVITKEDVEHFAQFTGDTFYAHMDEAAAKANPFFDDRVAHGYLIASFAAGLFVQPDPGPVLANYGVDNMRFLTPVYFGDSLQVRLTCKQITPREGSVYGEVRWDCRVSNQHDAVVAQYDVLTMVAKTWPLVE</sequence>
<dbReference type="CDD" id="cd03452">
    <property type="entry name" value="MaoC_C"/>
    <property type="match status" value="1"/>
</dbReference>
<name>A0A2I7KGI4_9RHOB</name>
<reference evidence="5 6" key="1">
    <citation type="journal article" date="2017" name="Front. Microbiol.">
        <title>Phaeobacter piscinae sp. nov., a species of the Roseobacter group and potential aquaculture probiont.</title>
        <authorList>
            <person name="Sonnenschein E.C."/>
            <person name="Phippen C.B.W."/>
            <person name="Nielsen K.F."/>
            <person name="Mateiu R.V."/>
            <person name="Melchiorsen J."/>
            <person name="Gram L."/>
            <person name="Overmann J."/>
            <person name="Freese H.M."/>
        </authorList>
    </citation>
    <scope>NUCLEOTIDE SEQUENCE [LARGE SCALE GENOMIC DNA]</scope>
    <source>
        <strain evidence="5 6">P88</strain>
        <plasmid evidence="6">pp88_d</plasmid>
    </source>
</reference>
<dbReference type="SUPFAM" id="SSF54637">
    <property type="entry name" value="Thioesterase/thiol ester dehydrase-isomerase"/>
    <property type="match status" value="1"/>
</dbReference>
<dbReference type="RefSeq" id="WP_027246226.1">
    <property type="nucleotide sequence ID" value="NZ_CP010729.1"/>
</dbReference>
<dbReference type="Pfam" id="PF00171">
    <property type="entry name" value="Aldedh"/>
    <property type="match status" value="1"/>
</dbReference>
<dbReference type="Gene3D" id="3.10.129.10">
    <property type="entry name" value="Hotdog Thioesterase"/>
    <property type="match status" value="1"/>
</dbReference>
<dbReference type="AlphaFoldDB" id="A0A2I7KGI4"/>
<dbReference type="Gene3D" id="3.40.605.10">
    <property type="entry name" value="Aldehyde Dehydrogenase, Chain A, domain 1"/>
    <property type="match status" value="1"/>
</dbReference>
<evidence type="ECO:0000256" key="1">
    <source>
        <dbReference type="ARBA" id="ARBA00023002"/>
    </source>
</evidence>
<feature type="domain" description="MaoC-like" evidence="4">
    <location>
        <begin position="550"/>
        <end position="657"/>
    </location>
</feature>
<dbReference type="Pfam" id="PF01575">
    <property type="entry name" value="MaoC_dehydratas"/>
    <property type="match status" value="1"/>
</dbReference>
<reference evidence="5 6" key="2">
    <citation type="journal article" date="2017" name="Genome Biol. Evol.">
        <title>Trajectories and Drivers of Genome Evolution in Surface-Associated Marine Phaeobacter.</title>
        <authorList>
            <person name="Freese H.M."/>
            <person name="Sikorski J."/>
            <person name="Bunk B."/>
            <person name="Scheuner C."/>
            <person name="Meier-Kolthoff J.P."/>
            <person name="Sproer C."/>
            <person name="Gram L."/>
            <person name="Overmann J."/>
        </authorList>
    </citation>
    <scope>NUCLEOTIDE SEQUENCE [LARGE SCALE GENOMIC DNA]</scope>
    <source>
        <strain evidence="5 6">P88</strain>
        <plasmid evidence="6">pp88_d</plasmid>
    </source>
</reference>
<keyword evidence="1" id="KW-0560">Oxidoreductase</keyword>
<dbReference type="GO" id="GO:0016620">
    <property type="term" value="F:oxidoreductase activity, acting on the aldehyde or oxo group of donors, NAD or NADP as acceptor"/>
    <property type="evidence" value="ECO:0007669"/>
    <property type="project" value="InterPro"/>
</dbReference>
<feature type="domain" description="Aldehyde dehydrogenase" evidence="3">
    <location>
        <begin position="19"/>
        <end position="505"/>
    </location>
</feature>
<protein>
    <submittedName>
        <fullName evidence="5">Phenylacetic acid degradation protein PaaZ</fullName>
    </submittedName>
</protein>
<evidence type="ECO:0000259" key="3">
    <source>
        <dbReference type="Pfam" id="PF00171"/>
    </source>
</evidence>
<dbReference type="PANTHER" id="PTHR43111">
    <property type="entry name" value="ALDEHYDE DEHYDROGENASE B-RELATED"/>
    <property type="match status" value="1"/>
</dbReference>
<dbReference type="SUPFAM" id="SSF53720">
    <property type="entry name" value="ALDH-like"/>
    <property type="match status" value="1"/>
</dbReference>
<evidence type="ECO:0000313" key="6">
    <source>
        <dbReference type="Proteomes" id="UP000236447"/>
    </source>
</evidence>
<evidence type="ECO:0000313" key="5">
    <source>
        <dbReference type="EMBL" id="AUR01674.1"/>
    </source>
</evidence>
<dbReference type="NCBIfam" id="TIGR02278">
    <property type="entry name" value="PaaN-DH"/>
    <property type="match status" value="1"/>
</dbReference>
<dbReference type="InterPro" id="IPR029069">
    <property type="entry name" value="HotDog_dom_sf"/>
</dbReference>
<gene>
    <name evidence="5" type="primary">paaZ_2</name>
    <name evidence="5" type="ORF">PhaeoP88_04362</name>
</gene>